<accession>A0AB34J7P7</accession>
<evidence type="ECO:0000313" key="3">
    <source>
        <dbReference type="Proteomes" id="UP001515480"/>
    </source>
</evidence>
<name>A0AB34J7P7_PRYPA</name>
<organism evidence="2 3">
    <name type="scientific">Prymnesium parvum</name>
    <name type="common">Toxic golden alga</name>
    <dbReference type="NCBI Taxonomy" id="97485"/>
    <lineage>
        <taxon>Eukaryota</taxon>
        <taxon>Haptista</taxon>
        <taxon>Haptophyta</taxon>
        <taxon>Prymnesiophyceae</taxon>
        <taxon>Prymnesiales</taxon>
        <taxon>Prymnesiaceae</taxon>
        <taxon>Prymnesium</taxon>
    </lineage>
</organism>
<dbReference type="InterPro" id="IPR012337">
    <property type="entry name" value="RNaseH-like_sf"/>
</dbReference>
<protein>
    <recommendedName>
        <fullName evidence="1">HAT C-terminal dimerisation domain-containing protein</fullName>
    </recommendedName>
</protein>
<dbReference type="SUPFAM" id="SSF53098">
    <property type="entry name" value="Ribonuclease H-like"/>
    <property type="match status" value="1"/>
</dbReference>
<dbReference type="GO" id="GO:0046983">
    <property type="term" value="F:protein dimerization activity"/>
    <property type="evidence" value="ECO:0007669"/>
    <property type="project" value="InterPro"/>
</dbReference>
<evidence type="ECO:0000313" key="2">
    <source>
        <dbReference type="EMBL" id="KAL1514515.1"/>
    </source>
</evidence>
<keyword evidence="3" id="KW-1185">Reference proteome</keyword>
<dbReference type="EMBL" id="JBGBPQ010000012">
    <property type="protein sequence ID" value="KAL1514515.1"/>
    <property type="molecule type" value="Genomic_DNA"/>
</dbReference>
<dbReference type="Pfam" id="PF05699">
    <property type="entry name" value="Dimer_Tnp_hAT"/>
    <property type="match status" value="1"/>
</dbReference>
<dbReference type="InterPro" id="IPR008906">
    <property type="entry name" value="HATC_C_dom"/>
</dbReference>
<sequence length="161" mass="18411">MIKADPRKQATWEHYPGYPTSKDPAVKKFLVACSAQLTEYRSRTGTFAREWVLDAAEKMPAYKWWQQYGASVPQLQQVACMVLAQPASASSIIERINSEFAFVKDKRRNRLLHEKADKLVGLFHNLRLLARIRSPTYTEPAVGWNDEEEKSGITKYGVATY</sequence>
<dbReference type="Proteomes" id="UP001515480">
    <property type="component" value="Unassembled WGS sequence"/>
</dbReference>
<evidence type="ECO:0000259" key="1">
    <source>
        <dbReference type="Pfam" id="PF05699"/>
    </source>
</evidence>
<comment type="caution">
    <text evidence="2">The sequence shown here is derived from an EMBL/GenBank/DDBJ whole genome shotgun (WGS) entry which is preliminary data.</text>
</comment>
<reference evidence="2 3" key="1">
    <citation type="journal article" date="2024" name="Science">
        <title>Giant polyketide synthase enzymes in the biosynthesis of giant marine polyether toxins.</title>
        <authorList>
            <person name="Fallon T.R."/>
            <person name="Shende V.V."/>
            <person name="Wierzbicki I.H."/>
            <person name="Pendleton A.L."/>
            <person name="Watervoot N.F."/>
            <person name="Auber R.P."/>
            <person name="Gonzalez D.J."/>
            <person name="Wisecaver J.H."/>
            <person name="Moore B.S."/>
        </authorList>
    </citation>
    <scope>NUCLEOTIDE SEQUENCE [LARGE SCALE GENOMIC DNA]</scope>
    <source>
        <strain evidence="2 3">12B1</strain>
    </source>
</reference>
<gene>
    <name evidence="2" type="ORF">AB1Y20_003613</name>
</gene>
<proteinExistence type="predicted"/>
<feature type="domain" description="HAT C-terminal dimerisation" evidence="1">
    <location>
        <begin position="37"/>
        <end position="125"/>
    </location>
</feature>
<dbReference type="AlphaFoldDB" id="A0AB34J7P7"/>